<dbReference type="PANTHER" id="PTHR34007">
    <property type="entry name" value="AEROLYSIN-LIKE PROTEIN-RELATED"/>
    <property type="match status" value="1"/>
</dbReference>
<dbReference type="InterPro" id="IPR053280">
    <property type="entry name" value="Aerolysin-like_pore-former"/>
</dbReference>
<evidence type="ECO:0000313" key="4">
    <source>
        <dbReference type="EMBL" id="KAK7174165.1"/>
    </source>
</evidence>
<dbReference type="Pfam" id="PF01117">
    <property type="entry name" value="Aerolysin"/>
    <property type="match status" value="1"/>
</dbReference>
<keyword evidence="5" id="KW-1185">Reference proteome</keyword>
<evidence type="ECO:0000313" key="5">
    <source>
        <dbReference type="Proteomes" id="UP001364617"/>
    </source>
</evidence>
<gene>
    <name evidence="4" type="ORF">R3I93_001375</name>
</gene>
<evidence type="ECO:0000256" key="1">
    <source>
        <dbReference type="ARBA" id="ARBA00009831"/>
    </source>
</evidence>
<organism evidence="4 5">
    <name type="scientific">Phoxinus phoxinus</name>
    <name type="common">Eurasian minnow</name>
    <dbReference type="NCBI Taxonomy" id="58324"/>
    <lineage>
        <taxon>Eukaryota</taxon>
        <taxon>Metazoa</taxon>
        <taxon>Chordata</taxon>
        <taxon>Craniata</taxon>
        <taxon>Vertebrata</taxon>
        <taxon>Euteleostomi</taxon>
        <taxon>Actinopterygii</taxon>
        <taxon>Neopterygii</taxon>
        <taxon>Teleostei</taxon>
        <taxon>Ostariophysi</taxon>
        <taxon>Cypriniformes</taxon>
        <taxon>Leuciscidae</taxon>
        <taxon>Phoxininae</taxon>
        <taxon>Phoxinus</taxon>
    </lineage>
</organism>
<keyword evidence="2" id="KW-1015">Disulfide bond</keyword>
<name>A0AAN9DMX0_9TELE</name>
<dbReference type="InterPro" id="IPR055267">
    <property type="entry name" value="Aerolysin-like_C"/>
</dbReference>
<comment type="caution">
    <text evidence="4">The sequence shown here is derived from an EMBL/GenBank/DDBJ whole genome shotgun (WGS) entry which is preliminary data.</text>
</comment>
<proteinExistence type="inferred from homology"/>
<evidence type="ECO:0000256" key="2">
    <source>
        <dbReference type="ARBA" id="ARBA00023157"/>
    </source>
</evidence>
<accession>A0AAN9DMX0</accession>
<protein>
    <recommendedName>
        <fullName evidence="3">Aerolysin-like C-terminal domain-containing protein</fullName>
    </recommendedName>
</protein>
<comment type="similarity">
    <text evidence="1">Belongs to the aerolysin family.</text>
</comment>
<dbReference type="SUPFAM" id="SSF56973">
    <property type="entry name" value="Aerolisin/ETX pore-forming domain"/>
    <property type="match status" value="1"/>
</dbReference>
<dbReference type="AlphaFoldDB" id="A0AAN9DMX0"/>
<reference evidence="4 5" key="1">
    <citation type="submission" date="2024-02" db="EMBL/GenBank/DDBJ databases">
        <title>Chromosome-level genome assembly of the Eurasian Minnow (Phoxinus phoxinus).</title>
        <authorList>
            <person name="Oriowo T.O."/>
            <person name="Martin S."/>
            <person name="Stange M."/>
            <person name="Chrysostomakis Y."/>
            <person name="Brown T."/>
            <person name="Winkler S."/>
            <person name="Kukowka S."/>
            <person name="Myers E.W."/>
            <person name="Bohne A."/>
        </authorList>
    </citation>
    <scope>NUCLEOTIDE SEQUENCE [LARGE SCALE GENOMIC DNA]</scope>
    <source>
        <strain evidence="4">ZFMK-TIS-60720</strain>
        <tissue evidence="4">Whole Organism</tissue>
    </source>
</reference>
<dbReference type="Proteomes" id="UP001364617">
    <property type="component" value="Unassembled WGS sequence"/>
</dbReference>
<feature type="domain" description="Aerolysin-like C-terminal" evidence="3">
    <location>
        <begin position="39"/>
        <end position="150"/>
    </location>
</feature>
<evidence type="ECO:0000259" key="3">
    <source>
        <dbReference type="Pfam" id="PF01117"/>
    </source>
</evidence>
<dbReference type="Gene3D" id="2.170.15.10">
    <property type="entry name" value="Proaerolysin, chain A, domain 3"/>
    <property type="match status" value="1"/>
</dbReference>
<dbReference type="EMBL" id="JAYKXH010000002">
    <property type="protein sequence ID" value="KAK7174165.1"/>
    <property type="molecule type" value="Genomic_DNA"/>
</dbReference>
<sequence length="182" mass="20145">MNCMGFVFLNNIKSVVLTDVNYPTIEKEIPQVALEEIKSVTYRNESSVRQQQTLAISKTIIKTTSWSVSDNISATFSVEVKAGLPGIGEASAGLSTTVGKENTYSHEDKNEKTTTFSINLEVPPRKKVDVNVTVGRCSFDLPYTGTVMMSCKNGRVFSFKTKGQYKGVTYTDIKINTKELHL</sequence>
<dbReference type="PANTHER" id="PTHR34007:SF1">
    <property type="entry name" value="AEROLYSIN-LIKE PROTEIN-RELATED"/>
    <property type="match status" value="1"/>
</dbReference>